<dbReference type="OrthoDB" id="194638at2"/>
<keyword evidence="3" id="KW-1185">Reference proteome</keyword>
<reference evidence="2 3" key="1">
    <citation type="submission" date="2016-06" db="EMBL/GenBank/DDBJ databases">
        <title>Three novel species with peptidoglycan cell walls form the new genus Lacunisphaera gen. nov. in the family Opitutaceae of the verrucomicrobial subdivision 4.</title>
        <authorList>
            <person name="Rast P."/>
            <person name="Gloeckner I."/>
            <person name="Jogler M."/>
            <person name="Boedeker C."/>
            <person name="Jeske O."/>
            <person name="Wiegand S."/>
            <person name="Reinhardt R."/>
            <person name="Schumann P."/>
            <person name="Rohde M."/>
            <person name="Spring S."/>
            <person name="Gloeckner F.O."/>
            <person name="Jogler C."/>
        </authorList>
    </citation>
    <scope>NUCLEOTIDE SEQUENCE [LARGE SCALE GENOMIC DNA]</scope>
    <source>
        <strain evidence="2 3">IG16b</strain>
    </source>
</reference>
<accession>A0A1D8AYJ4</accession>
<protein>
    <submittedName>
        <fullName evidence="2">Uncharacterized protein</fullName>
    </submittedName>
</protein>
<evidence type="ECO:0000256" key="1">
    <source>
        <dbReference type="SAM" id="MobiDB-lite"/>
    </source>
</evidence>
<name>A0A1D8AYJ4_9BACT</name>
<gene>
    <name evidence="2" type="ORF">Verru16b_03038</name>
</gene>
<evidence type="ECO:0000313" key="2">
    <source>
        <dbReference type="EMBL" id="AOS45947.1"/>
    </source>
</evidence>
<organism evidence="2 3">
    <name type="scientific">Lacunisphaera limnophila</name>
    <dbReference type="NCBI Taxonomy" id="1838286"/>
    <lineage>
        <taxon>Bacteria</taxon>
        <taxon>Pseudomonadati</taxon>
        <taxon>Verrucomicrobiota</taxon>
        <taxon>Opitutia</taxon>
        <taxon>Opitutales</taxon>
        <taxon>Opitutaceae</taxon>
        <taxon>Lacunisphaera</taxon>
    </lineage>
</organism>
<sequence>MKSVAVISPGLVPALTQGESAAHRALKRLARGWARGQRLALAAEEVRLPRSGYRADVAAATPHCLAPAALTAVFECKVSRADFRRDSARETGAEAHLAALAERLRALRELIAGHRPDLRRGETLFAECDAYDLRGLRHDTHDRLAAELQAAQRRWQEGTKLAKLGRWRAASLLYVVAEEGILAPHEVPDGWGLLIRRGDALVTVTLPCRNETTPEERVALLERIAAAAGRERIRSADSFEPEPEFSANDADQCGSRRE</sequence>
<dbReference type="EMBL" id="CP016094">
    <property type="protein sequence ID" value="AOS45947.1"/>
    <property type="molecule type" value="Genomic_DNA"/>
</dbReference>
<feature type="region of interest" description="Disordered" evidence="1">
    <location>
        <begin position="234"/>
        <end position="258"/>
    </location>
</feature>
<dbReference type="AlphaFoldDB" id="A0A1D8AYJ4"/>
<evidence type="ECO:0000313" key="3">
    <source>
        <dbReference type="Proteomes" id="UP000095228"/>
    </source>
</evidence>
<dbReference type="Proteomes" id="UP000095228">
    <property type="component" value="Chromosome"/>
</dbReference>
<dbReference type="RefSeq" id="WP_069963041.1">
    <property type="nucleotide sequence ID" value="NZ_CP016094.1"/>
</dbReference>
<dbReference type="KEGG" id="obg:Verru16b_03038"/>
<proteinExistence type="predicted"/>